<dbReference type="InterPro" id="IPR033941">
    <property type="entry name" value="IPMI_cat"/>
</dbReference>
<evidence type="ECO:0000256" key="6">
    <source>
        <dbReference type="ARBA" id="ARBA00023014"/>
    </source>
</evidence>
<keyword evidence="2" id="KW-0432">Leucine biosynthesis</keyword>
<keyword evidence="4" id="KW-0479">Metal-binding</keyword>
<dbReference type="PRINTS" id="PR00415">
    <property type="entry name" value="ACONITASE"/>
</dbReference>
<dbReference type="InterPro" id="IPR011826">
    <property type="entry name" value="HAcnase/IPMdehydase_lsu_prok"/>
</dbReference>
<dbReference type="KEGG" id="sper:EW093_15205"/>
<dbReference type="Proteomes" id="UP000323824">
    <property type="component" value="Chromosome"/>
</dbReference>
<comment type="cofactor">
    <cofactor evidence="1">
        <name>[4Fe-4S] cluster</name>
        <dbReference type="ChEBI" id="CHEBI:49883"/>
    </cofactor>
</comment>
<dbReference type="NCBIfam" id="TIGR01343">
    <property type="entry name" value="hacA_fam"/>
    <property type="match status" value="1"/>
</dbReference>
<evidence type="ECO:0000256" key="3">
    <source>
        <dbReference type="ARBA" id="ARBA00022485"/>
    </source>
</evidence>
<keyword evidence="8" id="KW-0100">Branched-chain amino acid biosynthesis</keyword>
<gene>
    <name evidence="10" type="ORF">EW093_15205</name>
</gene>
<evidence type="ECO:0000256" key="4">
    <source>
        <dbReference type="ARBA" id="ARBA00022723"/>
    </source>
</evidence>
<dbReference type="PROSITE" id="PS01244">
    <property type="entry name" value="ACONITASE_2"/>
    <property type="match status" value="1"/>
</dbReference>
<dbReference type="InterPro" id="IPR050067">
    <property type="entry name" value="IPM_dehydratase_rel_enz"/>
</dbReference>
<proteinExistence type="predicted"/>
<evidence type="ECO:0000313" key="11">
    <source>
        <dbReference type="Proteomes" id="UP000323824"/>
    </source>
</evidence>
<dbReference type="RefSeq" id="WP_149569221.1">
    <property type="nucleotide sequence ID" value="NZ_CP035807.1"/>
</dbReference>
<evidence type="ECO:0000256" key="8">
    <source>
        <dbReference type="ARBA" id="ARBA00023304"/>
    </source>
</evidence>
<dbReference type="EMBL" id="CP035807">
    <property type="protein sequence ID" value="QEN05987.1"/>
    <property type="molecule type" value="Genomic_DNA"/>
</dbReference>
<reference evidence="10 11" key="2">
    <citation type="submission" date="2019-09" db="EMBL/GenBank/DDBJ databases">
        <title>Complete Genome Sequence and Methylome Analysis of free living Spirochaetas.</title>
        <authorList>
            <person name="Leshcheva N."/>
            <person name="Mikheeva N."/>
        </authorList>
    </citation>
    <scope>NUCLEOTIDE SEQUENCE [LARGE SCALE GENOMIC DNA]</scope>
    <source>
        <strain evidence="10 11">P</strain>
    </source>
</reference>
<accession>A0A5C1QF10</accession>
<dbReference type="GO" id="GO:0051539">
    <property type="term" value="F:4 iron, 4 sulfur cluster binding"/>
    <property type="evidence" value="ECO:0007669"/>
    <property type="project" value="UniProtKB-KW"/>
</dbReference>
<dbReference type="GO" id="GO:0009098">
    <property type="term" value="P:L-leucine biosynthetic process"/>
    <property type="evidence" value="ECO:0007669"/>
    <property type="project" value="UniProtKB-KW"/>
</dbReference>
<dbReference type="PANTHER" id="PTHR43822:SF16">
    <property type="entry name" value="3-ISOPROPYLMALATE DEHYDRATASE LARGE SUBUNIT 2"/>
    <property type="match status" value="1"/>
</dbReference>
<dbReference type="SUPFAM" id="SSF53732">
    <property type="entry name" value="Aconitase iron-sulfur domain"/>
    <property type="match status" value="1"/>
</dbReference>
<dbReference type="PANTHER" id="PTHR43822">
    <property type="entry name" value="HOMOACONITASE, MITOCHONDRIAL-RELATED"/>
    <property type="match status" value="1"/>
</dbReference>
<dbReference type="InterPro" id="IPR018136">
    <property type="entry name" value="Aconitase_4Fe-4S_BS"/>
</dbReference>
<reference evidence="10 11" key="1">
    <citation type="submission" date="2019-02" db="EMBL/GenBank/DDBJ databases">
        <authorList>
            <person name="Fomenkov A."/>
            <person name="Dubinina G."/>
            <person name="Grabovich M."/>
            <person name="Vincze T."/>
            <person name="Roberts R.J."/>
        </authorList>
    </citation>
    <scope>NUCLEOTIDE SEQUENCE [LARGE SCALE GENOMIC DNA]</scope>
    <source>
        <strain evidence="10 11">P</strain>
    </source>
</reference>
<evidence type="ECO:0000256" key="5">
    <source>
        <dbReference type="ARBA" id="ARBA00023004"/>
    </source>
</evidence>
<dbReference type="InterPro" id="IPR015931">
    <property type="entry name" value="Acnase/IPM_dHydase_lsu_aba_1/3"/>
</dbReference>
<dbReference type="Gene3D" id="3.30.499.10">
    <property type="entry name" value="Aconitase, domain 3"/>
    <property type="match status" value="2"/>
</dbReference>
<evidence type="ECO:0000259" key="9">
    <source>
        <dbReference type="Pfam" id="PF00330"/>
    </source>
</evidence>
<dbReference type="GO" id="GO:0003861">
    <property type="term" value="F:3-isopropylmalate dehydratase activity"/>
    <property type="evidence" value="ECO:0007669"/>
    <property type="project" value="InterPro"/>
</dbReference>
<keyword evidence="7" id="KW-0456">Lyase</keyword>
<keyword evidence="11" id="KW-1185">Reference proteome</keyword>
<name>A0A5C1QF10_9SPIO</name>
<evidence type="ECO:0000256" key="1">
    <source>
        <dbReference type="ARBA" id="ARBA00001966"/>
    </source>
</evidence>
<organism evidence="10 11">
    <name type="scientific">Thiospirochaeta perfilievii</name>
    <dbReference type="NCBI Taxonomy" id="252967"/>
    <lineage>
        <taxon>Bacteria</taxon>
        <taxon>Pseudomonadati</taxon>
        <taxon>Spirochaetota</taxon>
        <taxon>Spirochaetia</taxon>
        <taxon>Spirochaetales</taxon>
        <taxon>Spirochaetaceae</taxon>
        <taxon>Thiospirochaeta</taxon>
    </lineage>
</organism>
<keyword evidence="5" id="KW-0408">Iron</keyword>
<evidence type="ECO:0000256" key="2">
    <source>
        <dbReference type="ARBA" id="ARBA00022430"/>
    </source>
</evidence>
<evidence type="ECO:0000256" key="7">
    <source>
        <dbReference type="ARBA" id="ARBA00023239"/>
    </source>
</evidence>
<dbReference type="InterPro" id="IPR036008">
    <property type="entry name" value="Aconitase_4Fe-4S_dom"/>
</dbReference>
<feature type="domain" description="Aconitase/3-isopropylmalate dehydratase large subunit alpha/beta/alpha" evidence="9">
    <location>
        <begin position="7"/>
        <end position="294"/>
    </location>
</feature>
<keyword evidence="2" id="KW-0028">Amino-acid biosynthesis</keyword>
<keyword evidence="3" id="KW-0004">4Fe-4S</keyword>
<dbReference type="Pfam" id="PF00330">
    <property type="entry name" value="Aconitase"/>
    <property type="match status" value="1"/>
</dbReference>
<dbReference type="OrthoDB" id="9802769at2"/>
<dbReference type="InterPro" id="IPR001030">
    <property type="entry name" value="Acoase/IPM_deHydtase_lsu_aba"/>
</dbReference>
<dbReference type="NCBIfam" id="NF001614">
    <property type="entry name" value="PRK00402.1"/>
    <property type="match status" value="1"/>
</dbReference>
<dbReference type="CDD" id="cd01583">
    <property type="entry name" value="IPMI"/>
    <property type="match status" value="1"/>
</dbReference>
<dbReference type="NCBIfam" id="TIGR02086">
    <property type="entry name" value="IPMI_arch"/>
    <property type="match status" value="1"/>
</dbReference>
<dbReference type="GO" id="GO:0046872">
    <property type="term" value="F:metal ion binding"/>
    <property type="evidence" value="ECO:0007669"/>
    <property type="project" value="UniProtKB-KW"/>
</dbReference>
<evidence type="ECO:0000313" key="10">
    <source>
        <dbReference type="EMBL" id="QEN05987.1"/>
    </source>
</evidence>
<sequence length="427" mass="45925">MGKTIAEKIFEAHTVDTLSGGISVLKLDAVFCHEITTPVAINDLVAKGLDRVFDNTKIKAVVDHVTPSKDSKTAEQAKILRDWARRHDIKDFFDIGNNGVCHALFPENGFSRPGYTIIMGDSHTCTHGAFGAFAAGVGTTDLQVGILKGICTFKTPETIKINVTGKRNKGVYAKDIILSIIKKLSVNGATNKVIEFTGSVIDDMTMEERMTVCNMAIEAGGTVGICYPDETTVDYLWPFIEDEFKTKEMAVKEYAKWKSDDDAKYAQVIEFSIDDVVPVATVGFKPDQVETIESLAGTKVDQVYIGSCTNGRIEDLREAAAVLKGKKVNKFVRAIVSPASPKTYNMALKEGLLEIFDTAGFCVTNPTCGACLGMSNGVLAKGEVCASTTNRNFSGRMGKGGMVHLMSPASAAATAIAGEITLASEDK</sequence>
<keyword evidence="6" id="KW-0411">Iron-sulfur</keyword>
<dbReference type="AlphaFoldDB" id="A0A5C1QF10"/>
<protein>
    <submittedName>
        <fullName evidence="10">3-isopropylmalate dehydratase large subunit</fullName>
    </submittedName>
</protein>
<dbReference type="InterPro" id="IPR006251">
    <property type="entry name" value="Homoacnase/IPMdehydase_lsu"/>
</dbReference>
<dbReference type="PROSITE" id="PS00450">
    <property type="entry name" value="ACONITASE_1"/>
    <property type="match status" value="1"/>
</dbReference>